<evidence type="ECO:0000259" key="6">
    <source>
        <dbReference type="Pfam" id="PF02465"/>
    </source>
</evidence>
<keyword evidence="8" id="KW-0282">Flagellum</keyword>
<keyword evidence="5" id="KW-0964">Secreted</keyword>
<sequence>MNIDEIVSALVNAEKAPKAAQLDRVEKAATSKFTALGQLKGAISEFQTALKDLNSADLFSKRTAKSSNTDLATVTASSKASSGSYQVTVERLATASKVGTSTFAKDATTAVAGTLTVKLGADDRGVDVQVAAGATLSEIRDSLNTALKDKGISANIVSNPADGSSRLVLSSNTTGDGEDIYVQASSGLEAFRIGSFADNDPASSPSGALSALDSANASSSGYLTQAQDAQFTIDGIALSSSKNSVSDAISDVTLNLVAAEPGKKFTVTVDQDNSSVKANVKKFVDAYNKMLGVTKSITSVTTVTGSAPVTGALVGDASVRNLVSTVRNELVNPSGEKGGISILSDLGITTQQDGTLKIDDTKLDKALSTQYESVASYFTGDTGLTARLNDKLSVYTESGGVLAQRQDGLQSTLDSVKDQRTQLDLRIQKVQARLYAQYNAMDALVASLNQTSDRIGQALSNLPGVVKKSS</sequence>
<protein>
    <recommendedName>
        <fullName evidence="5">Flagellar hook-associated protein 2</fullName>
        <shortName evidence="5">HAP2</shortName>
    </recommendedName>
    <alternativeName>
        <fullName evidence="5">Flagellar cap protein</fullName>
    </alternativeName>
</protein>
<evidence type="ECO:0000259" key="7">
    <source>
        <dbReference type="Pfam" id="PF07195"/>
    </source>
</evidence>
<dbReference type="KEGG" id="pfuw:KF707C_40190"/>
<keyword evidence="9" id="KW-1185">Reference proteome</keyword>
<evidence type="ECO:0000256" key="1">
    <source>
        <dbReference type="ARBA" id="ARBA00009764"/>
    </source>
</evidence>
<dbReference type="InterPro" id="IPR003481">
    <property type="entry name" value="FliD_N"/>
</dbReference>
<dbReference type="EMBL" id="AP014862">
    <property type="protein sequence ID" value="BAU75707.1"/>
    <property type="molecule type" value="Genomic_DNA"/>
</dbReference>
<feature type="domain" description="Flagellar hook-associated protein 2 N-terminal" evidence="6">
    <location>
        <begin position="1"/>
        <end position="95"/>
    </location>
</feature>
<comment type="subcellular location">
    <subcellularLocation>
        <location evidence="5">Secreted</location>
    </subcellularLocation>
    <subcellularLocation>
        <location evidence="5">Bacterial flagellum</location>
    </subcellularLocation>
</comment>
<comment type="similarity">
    <text evidence="1 5">Belongs to the FliD family.</text>
</comment>
<gene>
    <name evidence="8" type="ORF">KF707C_40190</name>
</gene>
<dbReference type="InterPro" id="IPR040026">
    <property type="entry name" value="FliD"/>
</dbReference>
<keyword evidence="8" id="KW-0969">Cilium</keyword>
<evidence type="ECO:0000313" key="9">
    <source>
        <dbReference type="Proteomes" id="UP000218554"/>
    </source>
</evidence>
<dbReference type="GO" id="GO:0009424">
    <property type="term" value="C:bacterial-type flagellum hook"/>
    <property type="evidence" value="ECO:0007669"/>
    <property type="project" value="UniProtKB-UniRule"/>
</dbReference>
<evidence type="ECO:0000256" key="3">
    <source>
        <dbReference type="ARBA" id="ARBA00023054"/>
    </source>
</evidence>
<evidence type="ECO:0000313" key="8">
    <source>
        <dbReference type="EMBL" id="BAU75707.1"/>
    </source>
</evidence>
<feature type="domain" description="Flagellar hook-associated protein 2 C-terminal" evidence="7">
    <location>
        <begin position="226"/>
        <end position="450"/>
    </location>
</feature>
<dbReference type="Pfam" id="PF02465">
    <property type="entry name" value="FliD_N"/>
    <property type="match status" value="1"/>
</dbReference>
<dbReference type="GO" id="GO:0005576">
    <property type="term" value="C:extracellular region"/>
    <property type="evidence" value="ECO:0007669"/>
    <property type="project" value="UniProtKB-SubCell"/>
</dbReference>
<comment type="subunit">
    <text evidence="2 5">Homopentamer.</text>
</comment>
<evidence type="ECO:0000256" key="5">
    <source>
        <dbReference type="RuleBase" id="RU362066"/>
    </source>
</evidence>
<dbReference type="AlphaFoldDB" id="A0AAD1C2R0"/>
<evidence type="ECO:0000256" key="4">
    <source>
        <dbReference type="ARBA" id="ARBA00023143"/>
    </source>
</evidence>
<dbReference type="Pfam" id="PF07195">
    <property type="entry name" value="FliD_C"/>
    <property type="match status" value="1"/>
</dbReference>
<dbReference type="GO" id="GO:0071973">
    <property type="term" value="P:bacterial-type flagellum-dependent cell motility"/>
    <property type="evidence" value="ECO:0007669"/>
    <property type="project" value="TreeGrafter"/>
</dbReference>
<proteinExistence type="inferred from homology"/>
<dbReference type="PANTHER" id="PTHR30288">
    <property type="entry name" value="FLAGELLAR CAP/ASSEMBLY PROTEIN FLID"/>
    <property type="match status" value="1"/>
</dbReference>
<dbReference type="Proteomes" id="UP000218554">
    <property type="component" value="Chromosome"/>
</dbReference>
<keyword evidence="8" id="KW-0966">Cell projection</keyword>
<dbReference type="InterPro" id="IPR010810">
    <property type="entry name" value="Flagellin_hook_IN_motif"/>
</dbReference>
<comment type="function">
    <text evidence="5">Required for morphogenesis and for the elongation of the flagellar filament by facilitating polymerization of the flagellin monomers at the tip of growing filament. Forms a capping structure, which prevents flagellin subunits (transported through the central channel of the flagellum) from leaking out without polymerization at the distal end.</text>
</comment>
<dbReference type="InterPro" id="IPR010809">
    <property type="entry name" value="FliD_C"/>
</dbReference>
<reference evidence="8 9" key="2">
    <citation type="journal article" date="2017" name="Int. J. Syst. Evol. Microbiol.">
        <title>Pseudomonas furukawaii sp. nov., a polychlorinated biphenyl-degrading bacterium isolated from biphenyl-contaminated soil in Japan.</title>
        <authorList>
            <person name="Kimura N."/>
            <person name="Watanabe T."/>
            <person name="Suenaga H."/>
            <person name="Fujihara H."/>
            <person name="Futagami T."/>
            <person name="Goto M."/>
            <person name="Hanada S."/>
            <person name="Hirose J."/>
        </authorList>
    </citation>
    <scope>NUCLEOTIDE SEQUENCE [LARGE SCALE GENOMIC DNA]</scope>
    <source>
        <strain evidence="9">DSM 10086 / NBRC 110670 / KF707</strain>
    </source>
</reference>
<accession>A0AAD1C2R0</accession>
<dbReference type="PANTHER" id="PTHR30288:SF0">
    <property type="entry name" value="FLAGELLAR HOOK-ASSOCIATED PROTEIN 2"/>
    <property type="match status" value="1"/>
</dbReference>
<dbReference type="Pfam" id="PF07196">
    <property type="entry name" value="Flagellin_IN"/>
    <property type="match status" value="1"/>
</dbReference>
<reference evidence="9" key="1">
    <citation type="submission" date="2015-05" db="EMBL/GenBank/DDBJ databases">
        <title>Draft genome sequencing of a biphenyl-degrading bacterium, Pseudomonas balearica KF707 (=NBRC110670).</title>
        <authorList>
            <person name="Kimura N."/>
            <person name="Hirose J."/>
            <person name="Watanabe T."/>
            <person name="Suenaga H."/>
            <person name="Fujihara H."/>
            <person name="Noguchi M."/>
            <person name="Hashimoto M."/>
            <person name="Shimodaira J."/>
            <person name="Tsuchikane K."/>
            <person name="Hosoyama A."/>
            <person name="Yamazoe A."/>
            <person name="Fujita N."/>
            <person name="Furukawa K."/>
        </authorList>
    </citation>
    <scope>NUCLEOTIDE SEQUENCE [LARGE SCALE GENOMIC DNA]</scope>
    <source>
        <strain evidence="9">DSM 10086 / NBRC 110670 / KF707</strain>
    </source>
</reference>
<organism evidence="8 9">
    <name type="scientific">Metapseudomonas furukawaii</name>
    <name type="common">Pseudomonas furukawaii</name>
    <dbReference type="NCBI Taxonomy" id="1149133"/>
    <lineage>
        <taxon>Bacteria</taxon>
        <taxon>Pseudomonadati</taxon>
        <taxon>Pseudomonadota</taxon>
        <taxon>Gammaproteobacteria</taxon>
        <taxon>Pseudomonadales</taxon>
        <taxon>Pseudomonadaceae</taxon>
        <taxon>Metapseudomonas</taxon>
    </lineage>
</organism>
<evidence type="ECO:0000256" key="2">
    <source>
        <dbReference type="ARBA" id="ARBA00011255"/>
    </source>
</evidence>
<dbReference type="GO" id="GO:0009421">
    <property type="term" value="C:bacterial-type flagellum filament cap"/>
    <property type="evidence" value="ECO:0007669"/>
    <property type="project" value="InterPro"/>
</dbReference>
<keyword evidence="3" id="KW-0175">Coiled coil</keyword>
<dbReference type="GO" id="GO:0007155">
    <property type="term" value="P:cell adhesion"/>
    <property type="evidence" value="ECO:0007669"/>
    <property type="project" value="InterPro"/>
</dbReference>
<keyword evidence="4 5" id="KW-0975">Bacterial flagellum</keyword>
<name>A0AAD1C2R0_METFU</name>